<protein>
    <submittedName>
        <fullName evidence="2">Uncharacterized protein</fullName>
    </submittedName>
</protein>
<reference evidence="2 3" key="1">
    <citation type="submission" date="2023-05" db="EMBL/GenBank/DDBJ databases">
        <title>B98-5 Cell Line De Novo Hybrid Assembly: An Optical Mapping Approach.</title>
        <authorList>
            <person name="Kananen K."/>
            <person name="Auerbach J.A."/>
            <person name="Kautto E."/>
            <person name="Blachly J.S."/>
        </authorList>
    </citation>
    <scope>NUCLEOTIDE SEQUENCE [LARGE SCALE GENOMIC DNA]</scope>
    <source>
        <strain evidence="2">B95-8</strain>
        <tissue evidence="2">Cell line</tissue>
    </source>
</reference>
<evidence type="ECO:0000256" key="1">
    <source>
        <dbReference type="SAM" id="MobiDB-lite"/>
    </source>
</evidence>
<dbReference type="EMBL" id="JASSZA010000012">
    <property type="protein sequence ID" value="KAK2096953.1"/>
    <property type="molecule type" value="Genomic_DNA"/>
</dbReference>
<sequence length="56" mass="5700">GWGSRALPGPLLTGGPGRRSPDPTGARIQEVDSWPPNVSSGAKACSRFSQVPRGAG</sequence>
<keyword evidence="3" id="KW-1185">Reference proteome</keyword>
<comment type="caution">
    <text evidence="2">The sequence shown here is derived from an EMBL/GenBank/DDBJ whole genome shotgun (WGS) entry which is preliminary data.</text>
</comment>
<accession>A0ABQ9UK92</accession>
<evidence type="ECO:0000313" key="2">
    <source>
        <dbReference type="EMBL" id="KAK2096953.1"/>
    </source>
</evidence>
<feature type="region of interest" description="Disordered" evidence="1">
    <location>
        <begin position="1"/>
        <end position="56"/>
    </location>
</feature>
<dbReference type="Proteomes" id="UP001266305">
    <property type="component" value="Unassembled WGS sequence"/>
</dbReference>
<evidence type="ECO:0000313" key="3">
    <source>
        <dbReference type="Proteomes" id="UP001266305"/>
    </source>
</evidence>
<gene>
    <name evidence="2" type="ORF">P7K49_025987</name>
</gene>
<name>A0ABQ9UK92_SAGOE</name>
<proteinExistence type="predicted"/>
<organism evidence="2 3">
    <name type="scientific">Saguinus oedipus</name>
    <name type="common">Cotton-top tamarin</name>
    <name type="synonym">Oedipomidas oedipus</name>
    <dbReference type="NCBI Taxonomy" id="9490"/>
    <lineage>
        <taxon>Eukaryota</taxon>
        <taxon>Metazoa</taxon>
        <taxon>Chordata</taxon>
        <taxon>Craniata</taxon>
        <taxon>Vertebrata</taxon>
        <taxon>Euteleostomi</taxon>
        <taxon>Mammalia</taxon>
        <taxon>Eutheria</taxon>
        <taxon>Euarchontoglires</taxon>
        <taxon>Primates</taxon>
        <taxon>Haplorrhini</taxon>
        <taxon>Platyrrhini</taxon>
        <taxon>Cebidae</taxon>
        <taxon>Callitrichinae</taxon>
        <taxon>Saguinus</taxon>
    </lineage>
</organism>
<feature type="non-terminal residue" evidence="2">
    <location>
        <position position="56"/>
    </location>
</feature>
<feature type="non-terminal residue" evidence="2">
    <location>
        <position position="1"/>
    </location>
</feature>